<dbReference type="InterPro" id="IPR011012">
    <property type="entry name" value="Longin-like_dom_sf"/>
</dbReference>
<organism evidence="8 9">
    <name type="scientific">Ichthyophthirius multifiliis</name>
    <name type="common">White spot disease agent</name>
    <name type="synonym">Ich</name>
    <dbReference type="NCBI Taxonomy" id="5932"/>
    <lineage>
        <taxon>Eukaryota</taxon>
        <taxon>Sar</taxon>
        <taxon>Alveolata</taxon>
        <taxon>Ciliophora</taxon>
        <taxon>Intramacronucleata</taxon>
        <taxon>Oligohymenophorea</taxon>
        <taxon>Hymenostomatida</taxon>
        <taxon>Ophryoglenina</taxon>
        <taxon>Ichthyophthirius</taxon>
    </lineage>
</organism>
<dbReference type="GeneID" id="14904467"/>
<evidence type="ECO:0000256" key="5">
    <source>
        <dbReference type="ARBA" id="ARBA00023136"/>
    </source>
</evidence>
<feature type="domain" description="AP complex mu/sigma subunit" evidence="7">
    <location>
        <begin position="10"/>
        <end position="103"/>
    </location>
</feature>
<keyword evidence="9" id="KW-1185">Reference proteome</keyword>
<evidence type="ECO:0000313" key="9">
    <source>
        <dbReference type="Proteomes" id="UP000008983"/>
    </source>
</evidence>
<dbReference type="GO" id="GO:0012505">
    <property type="term" value="C:endomembrane system"/>
    <property type="evidence" value="ECO:0007669"/>
    <property type="project" value="UniProtKB-SubCell"/>
</dbReference>
<dbReference type="EMBL" id="GL984250">
    <property type="protein sequence ID" value="EGR28389.1"/>
    <property type="molecule type" value="Genomic_DNA"/>
</dbReference>
<dbReference type="eggNOG" id="KOG0934">
    <property type="taxonomic scope" value="Eukaryota"/>
</dbReference>
<dbReference type="GO" id="GO:0006886">
    <property type="term" value="P:intracellular protein transport"/>
    <property type="evidence" value="ECO:0007669"/>
    <property type="project" value="UniProtKB-UniRule"/>
</dbReference>
<evidence type="ECO:0000259" key="7">
    <source>
        <dbReference type="Pfam" id="PF01217"/>
    </source>
</evidence>
<dbReference type="InterPro" id="IPR022775">
    <property type="entry name" value="AP_mu_sigma_su"/>
</dbReference>
<dbReference type="Pfam" id="PF01217">
    <property type="entry name" value="Clat_adaptor_s"/>
    <property type="match status" value="1"/>
</dbReference>
<dbReference type="AlphaFoldDB" id="G0R2B3"/>
<evidence type="ECO:0000256" key="1">
    <source>
        <dbReference type="ARBA" id="ARBA00004308"/>
    </source>
</evidence>
<evidence type="ECO:0000256" key="6">
    <source>
        <dbReference type="PIRNR" id="PIRNR015588"/>
    </source>
</evidence>
<evidence type="ECO:0000256" key="4">
    <source>
        <dbReference type="ARBA" id="ARBA00022927"/>
    </source>
</evidence>
<evidence type="ECO:0000313" key="8">
    <source>
        <dbReference type="EMBL" id="EGR28389.1"/>
    </source>
</evidence>
<dbReference type="RefSeq" id="XP_004027734.1">
    <property type="nucleotide sequence ID" value="XM_004027685.1"/>
</dbReference>
<proteinExistence type="inferred from homology"/>
<comment type="subcellular location">
    <subcellularLocation>
        <location evidence="1">Endomembrane system</location>
    </subcellularLocation>
</comment>
<evidence type="ECO:0000256" key="2">
    <source>
        <dbReference type="ARBA" id="ARBA00006972"/>
    </source>
</evidence>
<dbReference type="PIRSF" id="PIRSF015588">
    <property type="entry name" value="AP_complex_sigma"/>
    <property type="match status" value="1"/>
</dbReference>
<comment type="similarity">
    <text evidence="2 6">Belongs to the adaptor complexes small subunit family.</text>
</comment>
<evidence type="ECO:0000256" key="3">
    <source>
        <dbReference type="ARBA" id="ARBA00022448"/>
    </source>
</evidence>
<dbReference type="Gene3D" id="3.30.450.60">
    <property type="match status" value="1"/>
</dbReference>
<dbReference type="SUPFAM" id="SSF64356">
    <property type="entry name" value="SNARE-like"/>
    <property type="match status" value="1"/>
</dbReference>
<dbReference type="OMA" id="IATHDRF"/>
<dbReference type="Proteomes" id="UP000008983">
    <property type="component" value="Unassembled WGS sequence"/>
</dbReference>
<dbReference type="PANTHER" id="PTHR11753">
    <property type="entry name" value="ADAPTOR COMPLEXES SMALL SUBUNIT FAMILY"/>
    <property type="match status" value="1"/>
</dbReference>
<dbReference type="InParanoid" id="G0R2B3"/>
<dbReference type="STRING" id="857967.G0R2B3"/>
<keyword evidence="4 6" id="KW-0653">Protein transport</keyword>
<dbReference type="InterPro" id="IPR016635">
    <property type="entry name" value="AP_complex_ssu"/>
</dbReference>
<keyword evidence="3 6" id="KW-0813">Transport</keyword>
<keyword evidence="5 6" id="KW-0472">Membrane</keyword>
<accession>G0R2B3</accession>
<name>G0R2B3_ICHMU</name>
<protein>
    <recommendedName>
        <fullName evidence="6">AP complex subunit sigma</fullName>
    </recommendedName>
</protein>
<dbReference type="OrthoDB" id="371463at2759"/>
<sequence length="113" mass="13783">MVFLNFYEQRENKILKRNKFNCINKKYASLYFITIVDKEENELNVLEIIHQYVECLDKYFMNVCELDIIFNFHKAYFILDEMMFSGHLMESSQKVVLKCVQNQEYIEDENQLQ</sequence>
<reference evidence="8 9" key="1">
    <citation type="submission" date="2011-07" db="EMBL/GenBank/DDBJ databases">
        <authorList>
            <person name="Coyne R."/>
            <person name="Brami D."/>
            <person name="Johnson J."/>
            <person name="Hostetler J."/>
            <person name="Hannick L."/>
            <person name="Clark T."/>
            <person name="Cassidy-Hanley D."/>
            <person name="Inman J."/>
        </authorList>
    </citation>
    <scope>NUCLEOTIDE SEQUENCE [LARGE SCALE GENOMIC DNA]</scope>
    <source>
        <strain evidence="8 9">G5</strain>
    </source>
</reference>
<gene>
    <name evidence="8" type="ORF">IMG5_176450</name>
</gene>